<name>A0A8J3ZM26_9ACTN</name>
<proteinExistence type="predicted"/>
<evidence type="ECO:0000259" key="1">
    <source>
        <dbReference type="PROSITE" id="PS51352"/>
    </source>
</evidence>
<dbReference type="Gene3D" id="3.40.30.10">
    <property type="entry name" value="Glutaredoxin"/>
    <property type="match status" value="1"/>
</dbReference>
<protein>
    <recommendedName>
        <fullName evidence="1">Thioredoxin domain-containing protein</fullName>
    </recommendedName>
</protein>
<evidence type="ECO:0000313" key="3">
    <source>
        <dbReference type="Proteomes" id="UP000612585"/>
    </source>
</evidence>
<comment type="caution">
    <text evidence="2">The sequence shown here is derived from an EMBL/GenBank/DDBJ whole genome shotgun (WGS) entry which is preliminary data.</text>
</comment>
<feature type="domain" description="Thioredoxin" evidence="1">
    <location>
        <begin position="51"/>
        <end position="183"/>
    </location>
</feature>
<dbReference type="CDD" id="cd02966">
    <property type="entry name" value="TlpA_like_family"/>
    <property type="match status" value="1"/>
</dbReference>
<dbReference type="AlphaFoldDB" id="A0A8J3ZM26"/>
<dbReference type="InterPro" id="IPR013766">
    <property type="entry name" value="Thioredoxin_domain"/>
</dbReference>
<dbReference type="RefSeq" id="WP_204011766.1">
    <property type="nucleotide sequence ID" value="NZ_BOPG01000106.1"/>
</dbReference>
<dbReference type="InterPro" id="IPR036249">
    <property type="entry name" value="Thioredoxin-like_sf"/>
</dbReference>
<evidence type="ECO:0000313" key="2">
    <source>
        <dbReference type="EMBL" id="GIJ64011.1"/>
    </source>
</evidence>
<reference evidence="2" key="1">
    <citation type="submission" date="2021-01" db="EMBL/GenBank/DDBJ databases">
        <title>Whole genome shotgun sequence of Virgisporangium aurantiacum NBRC 16421.</title>
        <authorList>
            <person name="Komaki H."/>
            <person name="Tamura T."/>
        </authorList>
    </citation>
    <scope>NUCLEOTIDE SEQUENCE</scope>
    <source>
        <strain evidence="2">NBRC 16421</strain>
    </source>
</reference>
<dbReference type="Proteomes" id="UP000612585">
    <property type="component" value="Unassembled WGS sequence"/>
</dbReference>
<organism evidence="2 3">
    <name type="scientific">Virgisporangium aurantiacum</name>
    <dbReference type="NCBI Taxonomy" id="175570"/>
    <lineage>
        <taxon>Bacteria</taxon>
        <taxon>Bacillati</taxon>
        <taxon>Actinomycetota</taxon>
        <taxon>Actinomycetes</taxon>
        <taxon>Micromonosporales</taxon>
        <taxon>Micromonosporaceae</taxon>
        <taxon>Virgisporangium</taxon>
    </lineage>
</organism>
<sequence>MAFLVATVVLVGLLAAVNLVFTLAVVRRLREHTELISKMGTAGPMRGATMLPAGQSVGAYTATTVDGATLSADDRDGPELVGFFSLGCQPCAERLPEFVASAADHPGGRHRVLAVVAGRDDEGDAQTFVDDLAPVARVVREDMGGPLQKAFAVQGYPAIGVVDESGVVVVSGTTMPDLAPANA</sequence>
<keyword evidence="3" id="KW-1185">Reference proteome</keyword>
<accession>A0A8J3ZM26</accession>
<dbReference type="EMBL" id="BOPG01000106">
    <property type="protein sequence ID" value="GIJ64011.1"/>
    <property type="molecule type" value="Genomic_DNA"/>
</dbReference>
<gene>
    <name evidence="2" type="ORF">Vau01_115270</name>
</gene>
<dbReference type="PROSITE" id="PS51352">
    <property type="entry name" value="THIOREDOXIN_2"/>
    <property type="match status" value="1"/>
</dbReference>
<dbReference type="SUPFAM" id="SSF52833">
    <property type="entry name" value="Thioredoxin-like"/>
    <property type="match status" value="1"/>
</dbReference>